<dbReference type="InterPro" id="IPR022742">
    <property type="entry name" value="Hydrolase_4"/>
</dbReference>
<dbReference type="EMBL" id="BKAD01000020">
    <property type="protein sequence ID" value="GEP30917.1"/>
    <property type="molecule type" value="Genomic_DNA"/>
</dbReference>
<dbReference type="AlphaFoldDB" id="A0A512L8X4"/>
<comment type="caution">
    <text evidence="3">The sequence shown here is derived from an EMBL/GenBank/DDBJ whole genome shotgun (WGS) entry which is preliminary data.</text>
</comment>
<name>A0A512L8X4_9PROT</name>
<dbReference type="GO" id="GO:0052689">
    <property type="term" value="F:carboxylic ester hydrolase activity"/>
    <property type="evidence" value="ECO:0007669"/>
    <property type="project" value="InterPro"/>
</dbReference>
<evidence type="ECO:0000259" key="2">
    <source>
        <dbReference type="Pfam" id="PF12146"/>
    </source>
</evidence>
<dbReference type="InterPro" id="IPR050228">
    <property type="entry name" value="Carboxylesterase_BioH"/>
</dbReference>
<dbReference type="PANTHER" id="PTHR43194">
    <property type="entry name" value="HYDROLASE ALPHA/BETA FOLD FAMILY"/>
    <property type="match status" value="1"/>
</dbReference>
<organism evidence="3 4">
    <name type="scientific">Sulfuriferula plumbiphila</name>
    <dbReference type="NCBI Taxonomy" id="171865"/>
    <lineage>
        <taxon>Bacteria</taxon>
        <taxon>Pseudomonadati</taxon>
        <taxon>Pseudomonadota</taxon>
        <taxon>Betaproteobacteria</taxon>
        <taxon>Nitrosomonadales</taxon>
        <taxon>Sulfuricellaceae</taxon>
        <taxon>Sulfuriferula</taxon>
    </lineage>
</organism>
<dbReference type="Proteomes" id="UP000321337">
    <property type="component" value="Unassembled WGS sequence"/>
</dbReference>
<dbReference type="OrthoDB" id="8612291at2"/>
<dbReference type="InterPro" id="IPR012354">
    <property type="entry name" value="Esterase_lipase"/>
</dbReference>
<dbReference type="Pfam" id="PF12146">
    <property type="entry name" value="Hydrolase_4"/>
    <property type="match status" value="1"/>
</dbReference>
<dbReference type="InterPro" id="IPR000073">
    <property type="entry name" value="AB_hydrolase_1"/>
</dbReference>
<feature type="active site" description="Charge relay system" evidence="1">
    <location>
        <position position="244"/>
    </location>
</feature>
<evidence type="ECO:0000256" key="1">
    <source>
        <dbReference type="PIRSR" id="PIRSR017388-1"/>
    </source>
</evidence>
<dbReference type="PRINTS" id="PR00111">
    <property type="entry name" value="ABHYDROLASE"/>
</dbReference>
<feature type="active site" description="Nucleophile" evidence="1">
    <location>
        <position position="91"/>
    </location>
</feature>
<evidence type="ECO:0000313" key="4">
    <source>
        <dbReference type="Proteomes" id="UP000321337"/>
    </source>
</evidence>
<proteinExistence type="predicted"/>
<sequence length="288" mass="31934">MTNDINRAQFLAGGDYAVLALHGLRSTPLELQPLLKALHRTGFTVDAPHLTGYGFSAKASTGSWRDWLDEAVARFDTLATRYSQVAICGLSMGATLALAVAVARSGAVAAVGALSTTLYYDGWNTPWYRFLSPLGYFTPLRHRMLIRETSPFGIKNERLREWIERQVAAGPISAVGASALSLPALHEAEKLMRYTRRHLPQVVAPTLILHSSEDDIASLKSAYLVQRRVQARDVRLVQLHDSYHMITLDNERERVAALTVDFFQASADAMQPFAPPIHAPLMPQRKKQ</sequence>
<feature type="active site" description="Charge relay system" evidence="1">
    <location>
        <position position="214"/>
    </location>
</feature>
<dbReference type="SUPFAM" id="SSF53474">
    <property type="entry name" value="alpha/beta-Hydrolases"/>
    <property type="match status" value="1"/>
</dbReference>
<dbReference type="Gene3D" id="3.40.50.1820">
    <property type="entry name" value="alpha/beta hydrolase"/>
    <property type="match status" value="1"/>
</dbReference>
<protein>
    <recommendedName>
        <fullName evidence="2">Serine aminopeptidase S33 domain-containing protein</fullName>
    </recommendedName>
</protein>
<feature type="domain" description="Serine aminopeptidase S33" evidence="2">
    <location>
        <begin position="17"/>
        <end position="250"/>
    </location>
</feature>
<keyword evidence="4" id="KW-1185">Reference proteome</keyword>
<reference evidence="3 4" key="1">
    <citation type="submission" date="2019-07" db="EMBL/GenBank/DDBJ databases">
        <title>Whole genome shotgun sequence of Thiobacillus plumbophilus NBRC 107929.</title>
        <authorList>
            <person name="Hosoyama A."/>
            <person name="Uohara A."/>
            <person name="Ohji S."/>
            <person name="Ichikawa N."/>
        </authorList>
    </citation>
    <scope>NUCLEOTIDE SEQUENCE [LARGE SCALE GENOMIC DNA]</scope>
    <source>
        <strain evidence="3 4">NBRC 107929</strain>
    </source>
</reference>
<dbReference type="RefSeq" id="WP_147073421.1">
    <property type="nucleotide sequence ID" value="NZ_AP021884.1"/>
</dbReference>
<gene>
    <name evidence="3" type="ORF">TPL01_20550</name>
</gene>
<dbReference type="PANTHER" id="PTHR43194:SF5">
    <property type="entry name" value="PIMELOYL-[ACYL-CARRIER PROTEIN] METHYL ESTER ESTERASE"/>
    <property type="match status" value="1"/>
</dbReference>
<dbReference type="PIRSF" id="PIRSF017388">
    <property type="entry name" value="Esterase_lipase"/>
    <property type="match status" value="1"/>
</dbReference>
<dbReference type="InterPro" id="IPR029058">
    <property type="entry name" value="AB_hydrolase_fold"/>
</dbReference>
<accession>A0A512L8X4</accession>
<evidence type="ECO:0000313" key="3">
    <source>
        <dbReference type="EMBL" id="GEP30917.1"/>
    </source>
</evidence>